<protein>
    <submittedName>
        <fullName evidence="9">Ras-related protein Rab7</fullName>
    </submittedName>
</protein>
<keyword evidence="4" id="KW-0813">Transport</keyword>
<evidence type="ECO:0000256" key="4">
    <source>
        <dbReference type="ARBA" id="ARBA00022927"/>
    </source>
</evidence>
<dbReference type="Proteomes" id="UP000634136">
    <property type="component" value="Unassembled WGS sequence"/>
</dbReference>
<keyword evidence="3" id="KW-0547">Nucleotide-binding</keyword>
<evidence type="ECO:0000313" key="9">
    <source>
        <dbReference type="EMBL" id="KAF7843770.1"/>
    </source>
</evidence>
<evidence type="ECO:0000256" key="5">
    <source>
        <dbReference type="ARBA" id="ARBA00023134"/>
    </source>
</evidence>
<dbReference type="SUPFAM" id="SSF52058">
    <property type="entry name" value="L domain-like"/>
    <property type="match status" value="1"/>
</dbReference>
<dbReference type="InterPro" id="IPR035979">
    <property type="entry name" value="RBD_domain_sf"/>
</dbReference>
<dbReference type="GO" id="GO:0012505">
    <property type="term" value="C:endomembrane system"/>
    <property type="evidence" value="ECO:0007669"/>
    <property type="project" value="UniProtKB-SubCell"/>
</dbReference>
<evidence type="ECO:0000256" key="8">
    <source>
        <dbReference type="ARBA" id="ARBA00046278"/>
    </source>
</evidence>
<dbReference type="InterPro" id="IPR027417">
    <property type="entry name" value="P-loop_NTPase"/>
</dbReference>
<dbReference type="PANTHER" id="PTHR47981">
    <property type="entry name" value="RAB FAMILY"/>
    <property type="match status" value="1"/>
</dbReference>
<evidence type="ECO:0000256" key="6">
    <source>
        <dbReference type="ARBA" id="ARBA00023288"/>
    </source>
</evidence>
<dbReference type="InterPro" id="IPR001806">
    <property type="entry name" value="Small_GTPase"/>
</dbReference>
<reference evidence="9" key="1">
    <citation type="submission" date="2020-09" db="EMBL/GenBank/DDBJ databases">
        <title>Genome-Enabled Discovery of Anthraquinone Biosynthesis in Senna tora.</title>
        <authorList>
            <person name="Kang S.-H."/>
            <person name="Pandey R.P."/>
            <person name="Lee C.-M."/>
            <person name="Sim J.-S."/>
            <person name="Jeong J.-T."/>
            <person name="Choi B.-S."/>
            <person name="Jung M."/>
            <person name="Ginzburg D."/>
            <person name="Zhao K."/>
            <person name="Won S.Y."/>
            <person name="Oh T.-J."/>
            <person name="Yu Y."/>
            <person name="Kim N.-H."/>
            <person name="Lee O.R."/>
            <person name="Lee T.-H."/>
            <person name="Bashyal P."/>
            <person name="Kim T.-S."/>
            <person name="Lee W.-H."/>
            <person name="Kawkins C."/>
            <person name="Kim C.-K."/>
            <person name="Kim J.S."/>
            <person name="Ahn B.O."/>
            <person name="Rhee S.Y."/>
            <person name="Sohng J.K."/>
        </authorList>
    </citation>
    <scope>NUCLEOTIDE SEQUENCE</scope>
    <source>
        <tissue evidence="9">Leaf</tissue>
    </source>
</reference>
<comment type="similarity">
    <text evidence="1">Belongs to the small GTPase superfamily. Rab family.</text>
</comment>
<keyword evidence="5" id="KW-0342">GTP-binding</keyword>
<evidence type="ECO:0000256" key="1">
    <source>
        <dbReference type="ARBA" id="ARBA00006270"/>
    </source>
</evidence>
<dbReference type="SUPFAM" id="SSF52540">
    <property type="entry name" value="P-loop containing nucleoside triphosphate hydrolases"/>
    <property type="match status" value="1"/>
</dbReference>
<evidence type="ECO:0000256" key="3">
    <source>
        <dbReference type="ARBA" id="ARBA00022741"/>
    </source>
</evidence>
<accession>A0A834XFZ9</accession>
<organism evidence="9 10">
    <name type="scientific">Senna tora</name>
    <dbReference type="NCBI Taxonomy" id="362788"/>
    <lineage>
        <taxon>Eukaryota</taxon>
        <taxon>Viridiplantae</taxon>
        <taxon>Streptophyta</taxon>
        <taxon>Embryophyta</taxon>
        <taxon>Tracheophyta</taxon>
        <taxon>Spermatophyta</taxon>
        <taxon>Magnoliopsida</taxon>
        <taxon>eudicotyledons</taxon>
        <taxon>Gunneridae</taxon>
        <taxon>Pentapetalae</taxon>
        <taxon>rosids</taxon>
        <taxon>fabids</taxon>
        <taxon>Fabales</taxon>
        <taxon>Fabaceae</taxon>
        <taxon>Caesalpinioideae</taxon>
        <taxon>Cassia clade</taxon>
        <taxon>Senna</taxon>
    </lineage>
</organism>
<dbReference type="Gene3D" id="3.40.50.300">
    <property type="entry name" value="P-loop containing nucleotide triphosphate hydrolases"/>
    <property type="match status" value="1"/>
</dbReference>
<dbReference type="PANTHER" id="PTHR47981:SF2">
    <property type="entry name" value="RAS-RELATED PROTEIN RABG3B"/>
    <property type="match status" value="1"/>
</dbReference>
<name>A0A834XFZ9_9FABA</name>
<keyword evidence="6" id="KW-0449">Lipoprotein</keyword>
<dbReference type="SUPFAM" id="SSF54928">
    <property type="entry name" value="RNA-binding domain, RBD"/>
    <property type="match status" value="1"/>
</dbReference>
<keyword evidence="2" id="KW-0488">Methylation</keyword>
<comment type="subcellular location">
    <subcellularLocation>
        <location evidence="8">Endomembrane system</location>
        <topology evidence="8">Lipid-anchor</topology>
        <orientation evidence="8">Cytoplasmic side</orientation>
    </subcellularLocation>
</comment>
<dbReference type="Gene3D" id="3.80.10.10">
    <property type="entry name" value="Ribonuclease Inhibitor"/>
    <property type="match status" value="1"/>
</dbReference>
<dbReference type="GO" id="GO:0015031">
    <property type="term" value="P:protein transport"/>
    <property type="evidence" value="ECO:0007669"/>
    <property type="project" value="UniProtKB-KW"/>
</dbReference>
<dbReference type="InterPro" id="IPR032675">
    <property type="entry name" value="LRR_dom_sf"/>
</dbReference>
<keyword evidence="4" id="KW-0653">Protein transport</keyword>
<evidence type="ECO:0000256" key="7">
    <source>
        <dbReference type="ARBA" id="ARBA00023289"/>
    </source>
</evidence>
<sequence>MRLLTQRNMADSIGGAGSGGGGGFIFNPPLPVPTLLSLPIPTLLLSPPFFTCNFLYYRSPSSRMRCTSKLVIYEVSEKKAKDRCASKGNIPYFETSAKEDYNVDAAFLCIAKTTLANEHEQDMSLIRNRLNGSILTEFDDIVSFVNLLLSANNFTGTVPELFVNLKNLTDFTDMEGNENILLGPRCYFPNFVYVTFASVEDAKNALSSEHVLGNRMLEVKVATSN</sequence>
<dbReference type="GO" id="GO:0005525">
    <property type="term" value="F:GTP binding"/>
    <property type="evidence" value="ECO:0007669"/>
    <property type="project" value="UniProtKB-KW"/>
</dbReference>
<dbReference type="PROSITE" id="PS51419">
    <property type="entry name" value="RAB"/>
    <property type="match status" value="1"/>
</dbReference>
<dbReference type="Gene3D" id="3.30.70.330">
    <property type="match status" value="1"/>
</dbReference>
<dbReference type="OrthoDB" id="1875751at2759"/>
<gene>
    <name evidence="9" type="ORF">G2W53_000675</name>
</gene>
<comment type="caution">
    <text evidence="9">The sequence shown here is derived from an EMBL/GenBank/DDBJ whole genome shotgun (WGS) entry which is preliminary data.</text>
</comment>
<keyword evidence="10" id="KW-1185">Reference proteome</keyword>
<keyword evidence="7" id="KW-0636">Prenylation</keyword>
<dbReference type="InterPro" id="IPR012677">
    <property type="entry name" value="Nucleotide-bd_a/b_plait_sf"/>
</dbReference>
<proteinExistence type="inferred from homology"/>
<dbReference type="GO" id="GO:0003676">
    <property type="term" value="F:nucleic acid binding"/>
    <property type="evidence" value="ECO:0007669"/>
    <property type="project" value="InterPro"/>
</dbReference>
<dbReference type="EMBL" id="JAAIUW010000001">
    <property type="protein sequence ID" value="KAF7843770.1"/>
    <property type="molecule type" value="Genomic_DNA"/>
</dbReference>
<dbReference type="AlphaFoldDB" id="A0A834XFZ9"/>
<dbReference type="Pfam" id="PF00071">
    <property type="entry name" value="Ras"/>
    <property type="match status" value="1"/>
</dbReference>
<dbReference type="GO" id="GO:0005774">
    <property type="term" value="C:vacuolar membrane"/>
    <property type="evidence" value="ECO:0007669"/>
    <property type="project" value="TreeGrafter"/>
</dbReference>
<evidence type="ECO:0000313" key="10">
    <source>
        <dbReference type="Proteomes" id="UP000634136"/>
    </source>
</evidence>
<evidence type="ECO:0000256" key="2">
    <source>
        <dbReference type="ARBA" id="ARBA00022481"/>
    </source>
</evidence>
<dbReference type="GO" id="GO:0003924">
    <property type="term" value="F:GTPase activity"/>
    <property type="evidence" value="ECO:0007669"/>
    <property type="project" value="InterPro"/>
</dbReference>